<organism evidence="1 2">
    <name type="scientific">Streptomyces filipinensis</name>
    <dbReference type="NCBI Taxonomy" id="66887"/>
    <lineage>
        <taxon>Bacteria</taxon>
        <taxon>Bacillati</taxon>
        <taxon>Actinomycetota</taxon>
        <taxon>Actinomycetes</taxon>
        <taxon>Kitasatosporales</taxon>
        <taxon>Streptomycetaceae</taxon>
        <taxon>Streptomyces</taxon>
    </lineage>
</organism>
<dbReference type="Proteomes" id="UP000618795">
    <property type="component" value="Unassembled WGS sequence"/>
</dbReference>
<proteinExistence type="predicted"/>
<reference evidence="1" key="1">
    <citation type="journal article" date="2014" name="Int. J. Syst. Evol. Microbiol.">
        <title>Complete genome sequence of Corynebacterium casei LMG S-19264T (=DSM 44701T), isolated from a smear-ripened cheese.</title>
        <authorList>
            <consortium name="US DOE Joint Genome Institute (JGI-PGF)"/>
            <person name="Walter F."/>
            <person name="Albersmeier A."/>
            <person name="Kalinowski J."/>
            <person name="Ruckert C."/>
        </authorList>
    </citation>
    <scope>NUCLEOTIDE SEQUENCE</scope>
    <source>
        <strain evidence="1">JCM 4369</strain>
    </source>
</reference>
<comment type="caution">
    <text evidence="1">The sequence shown here is derived from an EMBL/GenBank/DDBJ whole genome shotgun (WGS) entry which is preliminary data.</text>
</comment>
<reference evidence="1" key="2">
    <citation type="submission" date="2020-09" db="EMBL/GenBank/DDBJ databases">
        <authorList>
            <person name="Sun Q."/>
            <person name="Ohkuma M."/>
        </authorList>
    </citation>
    <scope>NUCLEOTIDE SEQUENCE</scope>
    <source>
        <strain evidence="1">JCM 4369</strain>
    </source>
</reference>
<keyword evidence="2" id="KW-1185">Reference proteome</keyword>
<dbReference type="AlphaFoldDB" id="A0A918I9T8"/>
<gene>
    <name evidence="1" type="ORF">GCM10010260_16790</name>
</gene>
<name>A0A918I9T8_9ACTN</name>
<sequence>MRDDLQILTALGIDPVAPDPAPDGLRHYSVARDRIHPPGRHRRSACGAPAVATCRRSIPGLGLRWQDSSRDCMAPSCLL</sequence>
<protein>
    <submittedName>
        <fullName evidence="1">Uncharacterized protein</fullName>
    </submittedName>
</protein>
<dbReference type="EMBL" id="BMTD01000002">
    <property type="protein sequence ID" value="GGU84382.1"/>
    <property type="molecule type" value="Genomic_DNA"/>
</dbReference>
<accession>A0A918I9T8</accession>
<evidence type="ECO:0000313" key="1">
    <source>
        <dbReference type="EMBL" id="GGU84382.1"/>
    </source>
</evidence>
<evidence type="ECO:0000313" key="2">
    <source>
        <dbReference type="Proteomes" id="UP000618795"/>
    </source>
</evidence>